<comment type="caution">
    <text evidence="1">The sequence shown here is derived from an EMBL/GenBank/DDBJ whole genome shotgun (WGS) entry which is preliminary data.</text>
</comment>
<accession>J9FA52</accession>
<gene>
    <name evidence="1" type="ORF">WUBG_02650</name>
</gene>
<evidence type="ECO:0000313" key="1">
    <source>
        <dbReference type="EMBL" id="EJW86442.1"/>
    </source>
</evidence>
<organism evidence="1 2">
    <name type="scientific">Wuchereria bancrofti</name>
    <dbReference type="NCBI Taxonomy" id="6293"/>
    <lineage>
        <taxon>Eukaryota</taxon>
        <taxon>Metazoa</taxon>
        <taxon>Ecdysozoa</taxon>
        <taxon>Nematoda</taxon>
        <taxon>Chromadorea</taxon>
        <taxon>Rhabditida</taxon>
        <taxon>Spirurina</taxon>
        <taxon>Spiruromorpha</taxon>
        <taxon>Filarioidea</taxon>
        <taxon>Onchocercidae</taxon>
        <taxon>Wuchereria</taxon>
    </lineage>
</organism>
<evidence type="ECO:0000313" key="2">
    <source>
        <dbReference type="Proteomes" id="UP000004810"/>
    </source>
</evidence>
<sequence>MAPKVTKTLLDVFLCAARLEQIPSPTYWKTLSVLSKRWRHQISLLYLFICLFKTSG</sequence>
<protein>
    <submittedName>
        <fullName evidence="1">Uncharacterized protein</fullName>
    </submittedName>
</protein>
<proteinExistence type="predicted"/>
<name>J9FA52_WUCBA</name>
<dbReference type="EMBL" id="ADBV01000732">
    <property type="protein sequence ID" value="EJW86442.1"/>
    <property type="molecule type" value="Genomic_DNA"/>
</dbReference>
<dbReference type="AlphaFoldDB" id="J9FA52"/>
<dbReference type="Proteomes" id="UP000004810">
    <property type="component" value="Unassembled WGS sequence"/>
</dbReference>
<reference evidence="2" key="1">
    <citation type="submission" date="2012-08" db="EMBL/GenBank/DDBJ databases">
        <title>The Genome Sequence of Wuchereria bancrofti.</title>
        <authorList>
            <person name="Nutman T.B."/>
            <person name="Fink D.L."/>
            <person name="Russ C."/>
            <person name="Young S."/>
            <person name="Zeng Q."/>
            <person name="Koehrsen M."/>
            <person name="Alvarado L."/>
            <person name="Berlin A."/>
            <person name="Chapman S.B."/>
            <person name="Chen Z."/>
            <person name="Freedman E."/>
            <person name="Gellesch M."/>
            <person name="Goldberg J."/>
            <person name="Griggs A."/>
            <person name="Gujja S."/>
            <person name="Heilman E.R."/>
            <person name="Heiman D."/>
            <person name="Hepburn T."/>
            <person name="Howarth C."/>
            <person name="Jen D."/>
            <person name="Larson L."/>
            <person name="Lewis B."/>
            <person name="Mehta T."/>
            <person name="Park D."/>
            <person name="Pearson M."/>
            <person name="Roberts A."/>
            <person name="Saif S."/>
            <person name="Shea T."/>
            <person name="Shenoy N."/>
            <person name="Sisk P."/>
            <person name="Stolte C."/>
            <person name="Sykes S."/>
            <person name="Walk T."/>
            <person name="White J."/>
            <person name="Yandava C."/>
            <person name="Haas B."/>
            <person name="Henn M.R."/>
            <person name="Nusbaum C."/>
            <person name="Birren B."/>
        </authorList>
    </citation>
    <scope>NUCLEOTIDE SEQUENCE [LARGE SCALE GENOMIC DNA]</scope>
    <source>
        <strain evidence="2">NA</strain>
    </source>
</reference>